<dbReference type="Gene3D" id="3.30.565.10">
    <property type="entry name" value="Histidine kinase-like ATPase, C-terminal domain"/>
    <property type="match status" value="1"/>
</dbReference>
<dbReference type="CDD" id="cd00082">
    <property type="entry name" value="HisKA"/>
    <property type="match status" value="1"/>
</dbReference>
<protein>
    <recommendedName>
        <fullName evidence="2">histidine kinase</fullName>
        <ecNumber evidence="2">2.7.13.3</ecNumber>
    </recommendedName>
</protein>
<dbReference type="EC" id="2.7.13.3" evidence="2"/>
<dbReference type="RefSeq" id="WP_106338097.1">
    <property type="nucleotide sequence ID" value="NZ_PVZS01000019.1"/>
</dbReference>
<evidence type="ECO:0000256" key="7">
    <source>
        <dbReference type="ARBA" id="ARBA00022840"/>
    </source>
</evidence>
<dbReference type="GO" id="GO:0005524">
    <property type="term" value="F:ATP binding"/>
    <property type="evidence" value="ECO:0007669"/>
    <property type="project" value="UniProtKB-KW"/>
</dbReference>
<evidence type="ECO:0000256" key="10">
    <source>
        <dbReference type="SAM" id="Coils"/>
    </source>
</evidence>
<dbReference type="GO" id="GO:0000155">
    <property type="term" value="F:phosphorelay sensor kinase activity"/>
    <property type="evidence" value="ECO:0007669"/>
    <property type="project" value="InterPro"/>
</dbReference>
<dbReference type="Gene3D" id="1.10.287.130">
    <property type="match status" value="1"/>
</dbReference>
<organism evidence="13 14">
    <name type="scientific">Alsobacter soli</name>
    <dbReference type="NCBI Taxonomy" id="2109933"/>
    <lineage>
        <taxon>Bacteria</taxon>
        <taxon>Pseudomonadati</taxon>
        <taxon>Pseudomonadota</taxon>
        <taxon>Alphaproteobacteria</taxon>
        <taxon>Hyphomicrobiales</taxon>
        <taxon>Alsobacteraceae</taxon>
        <taxon>Alsobacter</taxon>
    </lineage>
</organism>
<evidence type="ECO:0000256" key="1">
    <source>
        <dbReference type="ARBA" id="ARBA00000085"/>
    </source>
</evidence>
<dbReference type="InterPro" id="IPR003594">
    <property type="entry name" value="HATPase_dom"/>
</dbReference>
<keyword evidence="4" id="KW-0808">Transferase</keyword>
<dbReference type="PROSITE" id="PS50109">
    <property type="entry name" value="HIS_KIN"/>
    <property type="match status" value="1"/>
</dbReference>
<evidence type="ECO:0000259" key="12">
    <source>
        <dbReference type="PROSITE" id="PS50110"/>
    </source>
</evidence>
<evidence type="ECO:0000313" key="14">
    <source>
        <dbReference type="Proteomes" id="UP000239772"/>
    </source>
</evidence>
<dbReference type="SMART" id="SM00387">
    <property type="entry name" value="HATPase_c"/>
    <property type="match status" value="1"/>
</dbReference>
<dbReference type="PANTHER" id="PTHR43065:SF10">
    <property type="entry name" value="PEROXIDE STRESS-ACTIVATED HISTIDINE KINASE MAK3"/>
    <property type="match status" value="1"/>
</dbReference>
<feature type="coiled-coil region" evidence="10">
    <location>
        <begin position="284"/>
        <end position="338"/>
    </location>
</feature>
<accession>A0A2T1HQS0</accession>
<evidence type="ECO:0000259" key="11">
    <source>
        <dbReference type="PROSITE" id="PS50109"/>
    </source>
</evidence>
<dbReference type="OrthoDB" id="226486at2"/>
<dbReference type="PANTHER" id="PTHR43065">
    <property type="entry name" value="SENSOR HISTIDINE KINASE"/>
    <property type="match status" value="1"/>
</dbReference>
<dbReference type="SUPFAM" id="SSF47384">
    <property type="entry name" value="Homodimeric domain of signal transducing histidine kinase"/>
    <property type="match status" value="1"/>
</dbReference>
<evidence type="ECO:0000256" key="4">
    <source>
        <dbReference type="ARBA" id="ARBA00022679"/>
    </source>
</evidence>
<evidence type="ECO:0000256" key="9">
    <source>
        <dbReference type="PROSITE-ProRule" id="PRU00169"/>
    </source>
</evidence>
<comment type="catalytic activity">
    <reaction evidence="1">
        <text>ATP + protein L-histidine = ADP + protein N-phospho-L-histidine.</text>
        <dbReference type="EC" id="2.7.13.3"/>
    </reaction>
</comment>
<dbReference type="InterPro" id="IPR005467">
    <property type="entry name" value="His_kinase_dom"/>
</dbReference>
<dbReference type="InterPro" id="IPR036097">
    <property type="entry name" value="HisK_dim/P_sf"/>
</dbReference>
<evidence type="ECO:0000256" key="2">
    <source>
        <dbReference type="ARBA" id="ARBA00012438"/>
    </source>
</evidence>
<evidence type="ECO:0000256" key="6">
    <source>
        <dbReference type="ARBA" id="ARBA00022777"/>
    </source>
</evidence>
<dbReference type="Pfam" id="PF02518">
    <property type="entry name" value="HATPase_c"/>
    <property type="match status" value="1"/>
</dbReference>
<keyword evidence="7" id="KW-0067">ATP-binding</keyword>
<feature type="modified residue" description="4-aspartylphosphate" evidence="9">
    <location>
        <position position="57"/>
    </location>
</feature>
<feature type="domain" description="Histidine kinase" evidence="11">
    <location>
        <begin position="354"/>
        <end position="575"/>
    </location>
</feature>
<dbReference type="AlphaFoldDB" id="A0A2T1HQS0"/>
<evidence type="ECO:0000313" key="13">
    <source>
        <dbReference type="EMBL" id="PSC03859.1"/>
    </source>
</evidence>
<reference evidence="14" key="1">
    <citation type="submission" date="2018-03" db="EMBL/GenBank/DDBJ databases">
        <authorList>
            <person name="Sun L."/>
            <person name="Liu H."/>
            <person name="Chen W."/>
            <person name="Huang K."/>
            <person name="Liu W."/>
            <person name="Gao X."/>
        </authorList>
    </citation>
    <scope>NUCLEOTIDE SEQUENCE [LARGE SCALE GENOMIC DNA]</scope>
    <source>
        <strain evidence="14">SH9</strain>
    </source>
</reference>
<sequence>MPGDPTIRVLLVEDSRTQALQFSHALESQGYGVDWAPTAEEALERLNGPLPDLVIADFHLPGMNGDGLARQIRLNVRTRTVPVMMLTEASEHGIERKGLESGADAYVSKSTPPDIMALRIKALLRRSEGGSPDATAATGHGERVAYRQPCLAVVDPSRARLGFLRTLLADEGYAVEMVTDMAQVPALFDRAADWDGVIVGLFQGGRLDLDLCRAFDALRTGDGSADGPSFPIVAIEPAADGAGGRLADAFASGADEVVGEDVDPEVLVVRLRALVRRKLVRDENRRVEREWREQQLDLQRARAEALAAEARASLAEALARANSELEAANVQLRDAQAKLVQSAKMASLGELVAGIAHEINNPLAFSLAHQATVERLLGAALAETGENGPGAQALAKAKQRVASMRVGLKRIEEIVLNLRKFSRLDEGEFQTVDVPASIETVLSLLSHKLSTGVEVVRQYEGARELYCSSALLNQVVMNIVGNAADAMEGRGRVTIRTASDDETYTIEITDTGPGVPEALRERIFEPFFTTKPVGSGTGLGLAIAFSVVEAHKGALAVGSGPNGGARFTITIPRRTRP</sequence>
<dbReference type="InterPro" id="IPR011006">
    <property type="entry name" value="CheY-like_superfamily"/>
</dbReference>
<dbReference type="Gene3D" id="3.40.50.2300">
    <property type="match status" value="2"/>
</dbReference>
<keyword evidence="5" id="KW-0547">Nucleotide-binding</keyword>
<dbReference type="PRINTS" id="PR00344">
    <property type="entry name" value="BCTRLSENSOR"/>
</dbReference>
<comment type="caution">
    <text evidence="13">The sequence shown here is derived from an EMBL/GenBank/DDBJ whole genome shotgun (WGS) entry which is preliminary data.</text>
</comment>
<keyword evidence="10" id="KW-0175">Coiled coil</keyword>
<dbReference type="InterPro" id="IPR004358">
    <property type="entry name" value="Sig_transdc_His_kin-like_C"/>
</dbReference>
<dbReference type="InterPro" id="IPR001789">
    <property type="entry name" value="Sig_transdc_resp-reg_receiver"/>
</dbReference>
<keyword evidence="3 9" id="KW-0597">Phosphoprotein</keyword>
<comment type="caution">
    <text evidence="9">Lacks conserved residue(s) required for the propagation of feature annotation.</text>
</comment>
<dbReference type="SUPFAM" id="SSF52172">
    <property type="entry name" value="CheY-like"/>
    <property type="match status" value="2"/>
</dbReference>
<dbReference type="Proteomes" id="UP000239772">
    <property type="component" value="Unassembled WGS sequence"/>
</dbReference>
<feature type="domain" description="Response regulatory" evidence="12">
    <location>
        <begin position="8"/>
        <end position="124"/>
    </location>
</feature>
<dbReference type="SUPFAM" id="SSF55874">
    <property type="entry name" value="ATPase domain of HSP90 chaperone/DNA topoisomerase II/histidine kinase"/>
    <property type="match status" value="1"/>
</dbReference>
<name>A0A2T1HQS0_9HYPH</name>
<dbReference type="SMART" id="SM00448">
    <property type="entry name" value="REC"/>
    <property type="match status" value="1"/>
</dbReference>
<keyword evidence="14" id="KW-1185">Reference proteome</keyword>
<evidence type="ECO:0000256" key="5">
    <source>
        <dbReference type="ARBA" id="ARBA00022741"/>
    </source>
</evidence>
<evidence type="ECO:0000256" key="3">
    <source>
        <dbReference type="ARBA" id="ARBA00022553"/>
    </source>
</evidence>
<proteinExistence type="predicted"/>
<feature type="domain" description="Response regulatory" evidence="12">
    <location>
        <begin position="150"/>
        <end position="275"/>
    </location>
</feature>
<dbReference type="EMBL" id="PVZS01000019">
    <property type="protein sequence ID" value="PSC03859.1"/>
    <property type="molecule type" value="Genomic_DNA"/>
</dbReference>
<dbReference type="Pfam" id="PF00072">
    <property type="entry name" value="Response_reg"/>
    <property type="match status" value="1"/>
</dbReference>
<keyword evidence="6 13" id="KW-0418">Kinase</keyword>
<keyword evidence="8" id="KW-0902">Two-component regulatory system</keyword>
<dbReference type="InterPro" id="IPR036890">
    <property type="entry name" value="HATPase_C_sf"/>
</dbReference>
<dbReference type="PROSITE" id="PS50110">
    <property type="entry name" value="RESPONSE_REGULATORY"/>
    <property type="match status" value="2"/>
</dbReference>
<gene>
    <name evidence="13" type="ORF">SLNSH_16405</name>
</gene>
<dbReference type="InterPro" id="IPR003661">
    <property type="entry name" value="HisK_dim/P_dom"/>
</dbReference>
<evidence type="ECO:0000256" key="8">
    <source>
        <dbReference type="ARBA" id="ARBA00023012"/>
    </source>
</evidence>